<keyword evidence="18" id="KW-1185">Reference proteome</keyword>
<organism evidence="17 18">
    <name type="scientific">Mangrovibacillus cuniculi</name>
    <dbReference type="NCBI Taxonomy" id="2593652"/>
    <lineage>
        <taxon>Bacteria</taxon>
        <taxon>Bacillati</taxon>
        <taxon>Bacillota</taxon>
        <taxon>Bacilli</taxon>
        <taxon>Bacillales</taxon>
        <taxon>Bacillaceae</taxon>
        <taxon>Mangrovibacillus</taxon>
    </lineage>
</organism>
<evidence type="ECO:0000256" key="5">
    <source>
        <dbReference type="ARBA" id="ARBA00017171"/>
    </source>
</evidence>
<evidence type="ECO:0000256" key="16">
    <source>
        <dbReference type="SAM" id="Phobius"/>
    </source>
</evidence>
<dbReference type="GO" id="GO:0003882">
    <property type="term" value="F:CDP-diacylglycerol-serine O-phosphatidyltransferase activity"/>
    <property type="evidence" value="ECO:0007669"/>
    <property type="project" value="UniProtKB-EC"/>
</dbReference>
<feature type="transmembrane region" description="Helical" evidence="16">
    <location>
        <begin position="157"/>
        <end position="176"/>
    </location>
</feature>
<evidence type="ECO:0000256" key="9">
    <source>
        <dbReference type="ARBA" id="ARBA00022989"/>
    </source>
</evidence>
<keyword evidence="7 15" id="KW-0808">Transferase</keyword>
<evidence type="ECO:0000256" key="7">
    <source>
        <dbReference type="ARBA" id="ARBA00022679"/>
    </source>
</evidence>
<dbReference type="GO" id="GO:0012505">
    <property type="term" value="C:endomembrane system"/>
    <property type="evidence" value="ECO:0007669"/>
    <property type="project" value="UniProtKB-SubCell"/>
</dbReference>
<gene>
    <name evidence="17" type="primary">pssA</name>
    <name evidence="17" type="ORF">G8O30_08300</name>
</gene>
<dbReference type="Gene3D" id="1.20.120.1760">
    <property type="match status" value="1"/>
</dbReference>
<dbReference type="GO" id="GO:0008654">
    <property type="term" value="P:phospholipid biosynthetic process"/>
    <property type="evidence" value="ECO:0007669"/>
    <property type="project" value="UniProtKB-KW"/>
</dbReference>
<keyword evidence="6" id="KW-0444">Lipid biosynthesis</keyword>
<keyword evidence="13" id="KW-1208">Phospholipid metabolism</keyword>
<dbReference type="KEGG" id="mcui:G8O30_08300"/>
<evidence type="ECO:0000256" key="12">
    <source>
        <dbReference type="ARBA" id="ARBA00023209"/>
    </source>
</evidence>
<dbReference type="Pfam" id="PF01066">
    <property type="entry name" value="CDP-OH_P_transf"/>
    <property type="match status" value="1"/>
</dbReference>
<name>A0A7S8CBN1_9BACI</name>
<dbReference type="Proteomes" id="UP000593626">
    <property type="component" value="Chromosome"/>
</dbReference>
<evidence type="ECO:0000256" key="2">
    <source>
        <dbReference type="ARBA" id="ARBA00004127"/>
    </source>
</evidence>
<dbReference type="PANTHER" id="PTHR14269">
    <property type="entry name" value="CDP-DIACYLGLYCEROL--GLYCEROL-3-PHOSPHATE 3-PHOSPHATIDYLTRANSFERASE-RELATED"/>
    <property type="match status" value="1"/>
</dbReference>
<feature type="transmembrane region" description="Helical" evidence="16">
    <location>
        <begin position="42"/>
        <end position="58"/>
    </location>
</feature>
<keyword evidence="12" id="KW-0594">Phospholipid biosynthesis</keyword>
<evidence type="ECO:0000313" key="17">
    <source>
        <dbReference type="EMBL" id="QPC46962.1"/>
    </source>
</evidence>
<dbReference type="NCBIfam" id="TIGR00473">
    <property type="entry name" value="pssA"/>
    <property type="match status" value="1"/>
</dbReference>
<evidence type="ECO:0000256" key="1">
    <source>
        <dbReference type="ARBA" id="ARBA00000287"/>
    </source>
</evidence>
<keyword evidence="9 16" id="KW-1133">Transmembrane helix</keyword>
<dbReference type="InterPro" id="IPR050324">
    <property type="entry name" value="CDP-alcohol_PTase-I"/>
</dbReference>
<evidence type="ECO:0000256" key="4">
    <source>
        <dbReference type="ARBA" id="ARBA00013174"/>
    </source>
</evidence>
<evidence type="ECO:0000313" key="18">
    <source>
        <dbReference type="Proteomes" id="UP000593626"/>
    </source>
</evidence>
<dbReference type="InterPro" id="IPR048254">
    <property type="entry name" value="CDP_ALCOHOL_P_TRANSF_CS"/>
</dbReference>
<evidence type="ECO:0000256" key="14">
    <source>
        <dbReference type="ARBA" id="ARBA00032361"/>
    </source>
</evidence>
<dbReference type="RefSeq" id="WP_239671630.1">
    <property type="nucleotide sequence ID" value="NZ_CP049742.1"/>
</dbReference>
<evidence type="ECO:0000256" key="15">
    <source>
        <dbReference type="RuleBase" id="RU003750"/>
    </source>
</evidence>
<dbReference type="InterPro" id="IPR043130">
    <property type="entry name" value="CDP-OH_PTrfase_TM_dom"/>
</dbReference>
<comment type="catalytic activity">
    <reaction evidence="1">
        <text>a CDP-1,2-diacyl-sn-glycerol + L-serine = a 1,2-diacyl-sn-glycero-3-phospho-L-serine + CMP + H(+)</text>
        <dbReference type="Rhea" id="RHEA:16913"/>
        <dbReference type="ChEBI" id="CHEBI:15378"/>
        <dbReference type="ChEBI" id="CHEBI:33384"/>
        <dbReference type="ChEBI" id="CHEBI:57262"/>
        <dbReference type="ChEBI" id="CHEBI:58332"/>
        <dbReference type="ChEBI" id="CHEBI:60377"/>
        <dbReference type="EC" id="2.7.8.8"/>
    </reaction>
</comment>
<evidence type="ECO:0000256" key="8">
    <source>
        <dbReference type="ARBA" id="ARBA00022692"/>
    </source>
</evidence>
<evidence type="ECO:0000256" key="6">
    <source>
        <dbReference type="ARBA" id="ARBA00022516"/>
    </source>
</evidence>
<evidence type="ECO:0000256" key="10">
    <source>
        <dbReference type="ARBA" id="ARBA00023098"/>
    </source>
</evidence>
<dbReference type="AlphaFoldDB" id="A0A7S8CBN1"/>
<dbReference type="PANTHER" id="PTHR14269:SF61">
    <property type="entry name" value="CDP-DIACYLGLYCEROL--SERINE O-PHOSPHATIDYLTRANSFERASE"/>
    <property type="match status" value="1"/>
</dbReference>
<evidence type="ECO:0000256" key="3">
    <source>
        <dbReference type="ARBA" id="ARBA00010441"/>
    </source>
</evidence>
<evidence type="ECO:0000256" key="11">
    <source>
        <dbReference type="ARBA" id="ARBA00023136"/>
    </source>
</evidence>
<sequence>MFISNVLDLTFHKIKSNLANILTLTNVALGSCSIIFSVKGELLLALIFIFVAALADRYDGMVARKLNIESEFGRQLDSLCDLLSFGVAPAILLYQLVIVEFNAAGIIVIVLYISAGAYRLARFNVSEQNGFFQGLPITAAGCLLTISYFFYAFVSPAFYMFLIIVLSICMVSTFSLRKV</sequence>
<accession>A0A7S8CBN1</accession>
<keyword evidence="10" id="KW-0443">Lipid metabolism</keyword>
<dbReference type="PROSITE" id="PS00379">
    <property type="entry name" value="CDP_ALCOHOL_P_TRANSF"/>
    <property type="match status" value="1"/>
</dbReference>
<dbReference type="EC" id="2.7.8.8" evidence="4"/>
<comment type="subcellular location">
    <subcellularLocation>
        <location evidence="2">Endomembrane system</location>
        <topology evidence="2">Multi-pass membrane protein</topology>
    </subcellularLocation>
</comment>
<dbReference type="InterPro" id="IPR004533">
    <property type="entry name" value="CDP-diaglyc--ser_O-PTrfase"/>
</dbReference>
<proteinExistence type="inferred from homology"/>
<reference evidence="17 18" key="1">
    <citation type="submission" date="2019-07" db="EMBL/GenBank/DDBJ databases">
        <title>Genome sequence of 2 isolates from Red Sea Mangroves.</title>
        <authorList>
            <person name="Sefrji F."/>
            <person name="Michoud G."/>
            <person name="Merlino G."/>
            <person name="Daffonchio D."/>
        </authorList>
    </citation>
    <scope>NUCLEOTIDE SEQUENCE [LARGE SCALE GENOMIC DNA]</scope>
    <source>
        <strain evidence="17 18">R1DC41</strain>
    </source>
</reference>
<keyword evidence="11 16" id="KW-0472">Membrane</keyword>
<evidence type="ECO:0000256" key="13">
    <source>
        <dbReference type="ARBA" id="ARBA00023264"/>
    </source>
</evidence>
<dbReference type="EMBL" id="CP049742">
    <property type="protein sequence ID" value="QPC46962.1"/>
    <property type="molecule type" value="Genomic_DNA"/>
</dbReference>
<comment type="similarity">
    <text evidence="3 15">Belongs to the CDP-alcohol phosphatidyltransferase class-I family.</text>
</comment>
<keyword evidence="8 16" id="KW-0812">Transmembrane</keyword>
<feature type="transmembrane region" description="Helical" evidence="16">
    <location>
        <begin position="130"/>
        <end position="151"/>
    </location>
</feature>
<dbReference type="InterPro" id="IPR000462">
    <property type="entry name" value="CDP-OH_P_trans"/>
</dbReference>
<protein>
    <recommendedName>
        <fullName evidence="5">CDP-diacylglycerol--serine O-phosphatidyltransferase</fullName>
        <ecNumber evidence="4">2.7.8.8</ecNumber>
    </recommendedName>
    <alternativeName>
        <fullName evidence="14">Phosphatidylserine synthase</fullName>
    </alternativeName>
</protein>
<dbReference type="GO" id="GO:0016020">
    <property type="term" value="C:membrane"/>
    <property type="evidence" value="ECO:0007669"/>
    <property type="project" value="InterPro"/>
</dbReference>